<dbReference type="GO" id="GO:0005737">
    <property type="term" value="C:cytoplasm"/>
    <property type="evidence" value="ECO:0007669"/>
    <property type="project" value="TreeGrafter"/>
</dbReference>
<dbReference type="SUPFAM" id="SSF47616">
    <property type="entry name" value="GST C-terminal domain-like"/>
    <property type="match status" value="1"/>
</dbReference>
<sequence length="121" mass="13975">MKVHGIHKSTATQRVLGCLCKKDRKPLLPGFNKTMAVLELWKKVEAHQFNPPSTKLVFELRYKPHFGMTIFLDVYEAHLAESKYLACDHFTLVDLHYLPNKLFDSKPYVSTWVADITSRLA</sequence>
<protein>
    <recommendedName>
        <fullName evidence="1">glutathione transferase</fullName>
        <ecNumber evidence="1">2.5.1.18</ecNumber>
    </recommendedName>
</protein>
<dbReference type="Proteomes" id="UP000032304">
    <property type="component" value="Chromosome 4"/>
</dbReference>
<evidence type="ECO:0000256" key="2">
    <source>
        <dbReference type="ARBA" id="ARBA00022679"/>
    </source>
</evidence>
<dbReference type="GO" id="GO:0004364">
    <property type="term" value="F:glutathione transferase activity"/>
    <property type="evidence" value="ECO:0007669"/>
    <property type="project" value="UniProtKB-EC"/>
</dbReference>
<dbReference type="GO" id="GO:0043295">
    <property type="term" value="F:glutathione binding"/>
    <property type="evidence" value="ECO:0007669"/>
    <property type="project" value="TreeGrafter"/>
</dbReference>
<dbReference type="OMA" id="TWVADIT"/>
<dbReference type="STRING" id="29730.A0A0D2MRB0"/>
<dbReference type="EMBL" id="CM001743">
    <property type="protein sequence ID" value="KJB21442.1"/>
    <property type="molecule type" value="Genomic_DNA"/>
</dbReference>
<reference evidence="3 4" key="1">
    <citation type="journal article" date="2012" name="Nature">
        <title>Repeated polyploidization of Gossypium genomes and the evolution of spinnable cotton fibres.</title>
        <authorList>
            <person name="Paterson A.H."/>
            <person name="Wendel J.F."/>
            <person name="Gundlach H."/>
            <person name="Guo H."/>
            <person name="Jenkins J."/>
            <person name="Jin D."/>
            <person name="Llewellyn D."/>
            <person name="Showmaker K.C."/>
            <person name="Shu S."/>
            <person name="Udall J."/>
            <person name="Yoo M.J."/>
            <person name="Byers R."/>
            <person name="Chen W."/>
            <person name="Doron-Faigenboim A."/>
            <person name="Duke M.V."/>
            <person name="Gong L."/>
            <person name="Grimwood J."/>
            <person name="Grover C."/>
            <person name="Grupp K."/>
            <person name="Hu G."/>
            <person name="Lee T.H."/>
            <person name="Li J."/>
            <person name="Lin L."/>
            <person name="Liu T."/>
            <person name="Marler B.S."/>
            <person name="Page J.T."/>
            <person name="Roberts A.W."/>
            <person name="Romanel E."/>
            <person name="Sanders W.S."/>
            <person name="Szadkowski E."/>
            <person name="Tan X."/>
            <person name="Tang H."/>
            <person name="Xu C."/>
            <person name="Wang J."/>
            <person name="Wang Z."/>
            <person name="Zhang D."/>
            <person name="Zhang L."/>
            <person name="Ashrafi H."/>
            <person name="Bedon F."/>
            <person name="Bowers J.E."/>
            <person name="Brubaker C.L."/>
            <person name="Chee P.W."/>
            <person name="Das S."/>
            <person name="Gingle A.R."/>
            <person name="Haigler C.H."/>
            <person name="Harker D."/>
            <person name="Hoffmann L.V."/>
            <person name="Hovav R."/>
            <person name="Jones D.C."/>
            <person name="Lemke C."/>
            <person name="Mansoor S."/>
            <person name="ur Rahman M."/>
            <person name="Rainville L.N."/>
            <person name="Rambani A."/>
            <person name="Reddy U.K."/>
            <person name="Rong J.K."/>
            <person name="Saranga Y."/>
            <person name="Scheffler B.E."/>
            <person name="Scheffler J.A."/>
            <person name="Stelly D.M."/>
            <person name="Triplett B.A."/>
            <person name="Van Deynze A."/>
            <person name="Vaslin M.F."/>
            <person name="Waghmare V.N."/>
            <person name="Walford S.A."/>
            <person name="Wright R.J."/>
            <person name="Zaki E.A."/>
            <person name="Zhang T."/>
            <person name="Dennis E.S."/>
            <person name="Mayer K.F."/>
            <person name="Peterson D.G."/>
            <person name="Rokhsar D.S."/>
            <person name="Wang X."/>
            <person name="Schmutz J."/>
        </authorList>
    </citation>
    <scope>NUCLEOTIDE SEQUENCE [LARGE SCALE GENOMIC DNA]</scope>
</reference>
<name>A0A0D2MRB0_GOSRA</name>
<dbReference type="PANTHER" id="PTHR43900:SF47">
    <property type="entry name" value="GLUTATHIONE S-TRANSFERASE F6-RELATED"/>
    <property type="match status" value="1"/>
</dbReference>
<dbReference type="Gramene" id="KJB21442">
    <property type="protein sequence ID" value="KJB21442"/>
    <property type="gene ID" value="B456_004G141800"/>
</dbReference>
<dbReference type="PANTHER" id="PTHR43900">
    <property type="entry name" value="GLUTATHIONE S-TRANSFERASE RHO"/>
    <property type="match status" value="1"/>
</dbReference>
<accession>A0A0D2MRB0</accession>
<dbReference type="EC" id="2.5.1.18" evidence="1"/>
<dbReference type="GO" id="GO:0006749">
    <property type="term" value="P:glutathione metabolic process"/>
    <property type="evidence" value="ECO:0007669"/>
    <property type="project" value="TreeGrafter"/>
</dbReference>
<evidence type="ECO:0000256" key="1">
    <source>
        <dbReference type="ARBA" id="ARBA00012452"/>
    </source>
</evidence>
<evidence type="ECO:0000313" key="3">
    <source>
        <dbReference type="EMBL" id="KJB21442.1"/>
    </source>
</evidence>
<proteinExistence type="predicted"/>
<dbReference type="InterPro" id="IPR036282">
    <property type="entry name" value="Glutathione-S-Trfase_C_sf"/>
</dbReference>
<evidence type="ECO:0000313" key="4">
    <source>
        <dbReference type="Proteomes" id="UP000032304"/>
    </source>
</evidence>
<keyword evidence="2" id="KW-0808">Transferase</keyword>
<dbReference type="AlphaFoldDB" id="A0A0D2MRB0"/>
<dbReference type="Gene3D" id="1.20.1050.10">
    <property type="match status" value="2"/>
</dbReference>
<keyword evidence="4" id="KW-1185">Reference proteome</keyword>
<organism evidence="3 4">
    <name type="scientific">Gossypium raimondii</name>
    <name type="common">Peruvian cotton</name>
    <name type="synonym">Gossypium klotzschianum subsp. raimondii</name>
    <dbReference type="NCBI Taxonomy" id="29730"/>
    <lineage>
        <taxon>Eukaryota</taxon>
        <taxon>Viridiplantae</taxon>
        <taxon>Streptophyta</taxon>
        <taxon>Embryophyta</taxon>
        <taxon>Tracheophyta</taxon>
        <taxon>Spermatophyta</taxon>
        <taxon>Magnoliopsida</taxon>
        <taxon>eudicotyledons</taxon>
        <taxon>Gunneridae</taxon>
        <taxon>Pentapetalae</taxon>
        <taxon>rosids</taxon>
        <taxon>malvids</taxon>
        <taxon>Malvales</taxon>
        <taxon>Malvaceae</taxon>
        <taxon>Malvoideae</taxon>
        <taxon>Gossypium</taxon>
    </lineage>
</organism>
<gene>
    <name evidence="3" type="ORF">B456_004G141800</name>
</gene>
<dbReference type="eggNOG" id="KOG0867">
    <property type="taxonomic scope" value="Eukaryota"/>
</dbReference>